<reference evidence="1" key="2">
    <citation type="submission" date="2022-01" db="EMBL/GenBank/DDBJ databases">
        <authorList>
            <person name="Yamashiro T."/>
            <person name="Shiraishi A."/>
            <person name="Satake H."/>
            <person name="Nakayama K."/>
        </authorList>
    </citation>
    <scope>NUCLEOTIDE SEQUENCE</scope>
</reference>
<name>A0ABQ5GU70_9ASTR</name>
<protein>
    <submittedName>
        <fullName evidence="1">Uncharacterized protein</fullName>
    </submittedName>
</protein>
<comment type="caution">
    <text evidence="1">The sequence shown here is derived from an EMBL/GenBank/DDBJ whole genome shotgun (WGS) entry which is preliminary data.</text>
</comment>
<dbReference type="Proteomes" id="UP001151760">
    <property type="component" value="Unassembled WGS sequence"/>
</dbReference>
<reference evidence="1" key="1">
    <citation type="journal article" date="2022" name="Int. J. Mol. Sci.">
        <title>Draft Genome of Tanacetum Coccineum: Genomic Comparison of Closely Related Tanacetum-Family Plants.</title>
        <authorList>
            <person name="Yamashiro T."/>
            <person name="Shiraishi A."/>
            <person name="Nakayama K."/>
            <person name="Satake H."/>
        </authorList>
    </citation>
    <scope>NUCLEOTIDE SEQUENCE</scope>
</reference>
<evidence type="ECO:0000313" key="1">
    <source>
        <dbReference type="EMBL" id="GJT79029.1"/>
    </source>
</evidence>
<sequence>MCTYLKNIKGWKPKSLKNKSFANIQELFEKAMKRVNTFVDYKTDSKKAGEELEQESIKKQKVDEDKETAELQSLIEVIPDDEEVAIDDVPLATKPPTIVA</sequence>
<proteinExistence type="predicted"/>
<accession>A0ABQ5GU70</accession>
<gene>
    <name evidence="1" type="ORF">Tco_1045754</name>
</gene>
<keyword evidence="2" id="KW-1185">Reference proteome</keyword>
<organism evidence="1 2">
    <name type="scientific">Tanacetum coccineum</name>
    <dbReference type="NCBI Taxonomy" id="301880"/>
    <lineage>
        <taxon>Eukaryota</taxon>
        <taxon>Viridiplantae</taxon>
        <taxon>Streptophyta</taxon>
        <taxon>Embryophyta</taxon>
        <taxon>Tracheophyta</taxon>
        <taxon>Spermatophyta</taxon>
        <taxon>Magnoliopsida</taxon>
        <taxon>eudicotyledons</taxon>
        <taxon>Gunneridae</taxon>
        <taxon>Pentapetalae</taxon>
        <taxon>asterids</taxon>
        <taxon>campanulids</taxon>
        <taxon>Asterales</taxon>
        <taxon>Asteraceae</taxon>
        <taxon>Asteroideae</taxon>
        <taxon>Anthemideae</taxon>
        <taxon>Anthemidinae</taxon>
        <taxon>Tanacetum</taxon>
    </lineage>
</organism>
<evidence type="ECO:0000313" key="2">
    <source>
        <dbReference type="Proteomes" id="UP001151760"/>
    </source>
</evidence>
<dbReference type="EMBL" id="BQNB010018859">
    <property type="protein sequence ID" value="GJT79029.1"/>
    <property type="molecule type" value="Genomic_DNA"/>
</dbReference>